<sequence length="172" mass="19205">MTAATKSYTAPLVAPPMKVIEEWIDYNGHMNMAFYNTVFDKAVDALFMDVGISEDYVTKELASVFTAEIHVTYAQELSLHDPIKVTCQLLDFDAKRIHMFLEMYHAEEGYLAATMEQIGIHVSMESRRSAVMPDWVLAELQALKDAHKELPIKPQVGRVIGIPKKSAGATSA</sequence>
<dbReference type="CDD" id="cd00586">
    <property type="entry name" value="4HBT"/>
    <property type="match status" value="1"/>
</dbReference>
<evidence type="ECO:0000313" key="1">
    <source>
        <dbReference type="EMBL" id="CDO58661.1"/>
    </source>
</evidence>
<dbReference type="AlphaFoldDB" id="X5MLS0"/>
<dbReference type="EMBL" id="HG966617">
    <property type="protein sequence ID" value="CDO58661.1"/>
    <property type="molecule type" value="Genomic_DNA"/>
</dbReference>
<dbReference type="Gene3D" id="3.10.129.10">
    <property type="entry name" value="Hotdog Thioesterase"/>
    <property type="match status" value="1"/>
</dbReference>
<dbReference type="InterPro" id="IPR029069">
    <property type="entry name" value="HotDog_dom_sf"/>
</dbReference>
<keyword evidence="1" id="KW-0560">Oxidoreductase</keyword>
<organism evidence="1 2">
    <name type="scientific">Candidatus Phaeomarinibacter ectocarpi</name>
    <dbReference type="NCBI Taxonomy" id="1458461"/>
    <lineage>
        <taxon>Bacteria</taxon>
        <taxon>Pseudomonadati</taxon>
        <taxon>Pseudomonadota</taxon>
        <taxon>Alphaproteobacteria</taxon>
        <taxon>Hyphomicrobiales</taxon>
        <taxon>Parvibaculaceae</taxon>
        <taxon>Candidatus Phaeomarinibacter</taxon>
    </lineage>
</organism>
<dbReference type="EC" id="1.1.1.35" evidence="1"/>
<dbReference type="PANTHER" id="PTHR31793:SF2">
    <property type="entry name" value="BLR1345 PROTEIN"/>
    <property type="match status" value="1"/>
</dbReference>
<dbReference type="OrthoDB" id="9803287at2"/>
<dbReference type="KEGG" id="pect:BN1012_Phect447"/>
<dbReference type="RefSeq" id="WP_043949556.1">
    <property type="nucleotide sequence ID" value="NZ_HG966617.1"/>
</dbReference>
<dbReference type="InterPro" id="IPR050563">
    <property type="entry name" value="4-hydroxybenzoyl-CoA_TE"/>
</dbReference>
<keyword evidence="2" id="KW-1185">Reference proteome</keyword>
<dbReference type="HOGENOM" id="CLU_101141_6_0_5"/>
<gene>
    <name evidence="1" type="ORF">BN1012_Phect447</name>
</gene>
<reference evidence="1 2" key="1">
    <citation type="journal article" date="2014" name="Front. Genet.">
        <title>Genome and metabolic network of "Candidatus Phaeomarinobacter ectocarpi" Ec32, a new candidate genus of Alphaproteobacteria frequently associated with brown algae.</title>
        <authorList>
            <person name="Dittami S.M."/>
            <person name="Barbeyron T."/>
            <person name="Boyen C."/>
            <person name="Cambefort J."/>
            <person name="Collet G."/>
            <person name="Delage L."/>
            <person name="Gobet A."/>
            <person name="Groisillier A."/>
            <person name="Leblanc C."/>
            <person name="Michel G."/>
            <person name="Scornet D."/>
            <person name="Siegel A."/>
            <person name="Tapia J.E."/>
            <person name="Tonon T."/>
        </authorList>
    </citation>
    <scope>NUCLEOTIDE SEQUENCE [LARGE SCALE GENOMIC DNA]</scope>
    <source>
        <strain evidence="1 2">Ec32</strain>
    </source>
</reference>
<dbReference type="Pfam" id="PF13279">
    <property type="entry name" value="4HBT_2"/>
    <property type="match status" value="1"/>
</dbReference>
<dbReference type="Proteomes" id="UP000032160">
    <property type="component" value="Chromosome I"/>
</dbReference>
<protein>
    <submittedName>
        <fullName evidence="1">3-hydroxyacyl-CoA dehydrogenase</fullName>
        <ecNumber evidence="1">1.1.1.35</ecNumber>
    </submittedName>
</protein>
<dbReference type="STRING" id="1458461.BN1012_Phect447"/>
<dbReference type="SUPFAM" id="SSF54637">
    <property type="entry name" value="Thioesterase/thiol ester dehydrase-isomerase"/>
    <property type="match status" value="1"/>
</dbReference>
<proteinExistence type="predicted"/>
<dbReference type="PANTHER" id="PTHR31793">
    <property type="entry name" value="4-HYDROXYBENZOYL-COA THIOESTERASE FAMILY MEMBER"/>
    <property type="match status" value="1"/>
</dbReference>
<accession>X5MLS0</accession>
<dbReference type="GO" id="GO:0003857">
    <property type="term" value="F:(3S)-3-hydroxyacyl-CoA dehydrogenase (NAD+) activity"/>
    <property type="evidence" value="ECO:0007669"/>
    <property type="project" value="UniProtKB-EC"/>
</dbReference>
<dbReference type="GO" id="GO:0047617">
    <property type="term" value="F:fatty acyl-CoA hydrolase activity"/>
    <property type="evidence" value="ECO:0007669"/>
    <property type="project" value="TreeGrafter"/>
</dbReference>
<evidence type="ECO:0000313" key="2">
    <source>
        <dbReference type="Proteomes" id="UP000032160"/>
    </source>
</evidence>
<name>X5MLS0_9HYPH</name>